<keyword evidence="3" id="KW-1185">Reference proteome</keyword>
<dbReference type="Proteomes" id="UP000023772">
    <property type="component" value="Chromosome"/>
</dbReference>
<evidence type="ECO:0000313" key="1">
    <source>
        <dbReference type="EMBL" id="AHW61678.1"/>
    </source>
</evidence>
<proteinExistence type="predicted"/>
<accession>X5DFH2</accession>
<dbReference type="RefSeq" id="WP_038556755.1">
    <property type="nucleotide sequence ID" value="NZ_FOHT01000058.1"/>
</dbReference>
<name>X5DFH2_9BACT</name>
<dbReference type="EMBL" id="CP007451">
    <property type="protein sequence ID" value="AHW61678.1"/>
    <property type="molecule type" value="Genomic_DNA"/>
</dbReference>
<dbReference type="OrthoDB" id="1120232at2"/>
<dbReference type="STRING" id="1168034.FH5T_06310"/>
<dbReference type="AlphaFoldDB" id="X5DFH2"/>
<evidence type="ECO:0000313" key="4">
    <source>
        <dbReference type="Proteomes" id="UP000181981"/>
    </source>
</evidence>
<dbReference type="HOGENOM" id="CLU_1347122_0_0_10"/>
<dbReference type="PANTHER" id="PTHR37954">
    <property type="entry name" value="BLL4979 PROTEIN"/>
    <property type="match status" value="1"/>
</dbReference>
<evidence type="ECO:0000313" key="2">
    <source>
        <dbReference type="EMBL" id="SEU15024.1"/>
    </source>
</evidence>
<dbReference type="InterPro" id="IPR003748">
    <property type="entry name" value="DUF169"/>
</dbReference>
<dbReference type="EMBL" id="FOHT01000058">
    <property type="protein sequence ID" value="SEU15024.1"/>
    <property type="molecule type" value="Genomic_DNA"/>
</dbReference>
<dbReference type="KEGG" id="dori:FH5T_06310"/>
<sequence length="203" mass="22731">MIEQLKMKFGTKCSAIGVNKEWTGTFQQPSKPLKFCEAVNYSFQEPVKLGNQDIGCRGARRSLGYDNDDSALARFISSNNNIPVQFIENALREIPKLKNINNVFLGIDEDMEKKIEPDLYIIYVQPLMVTKLIHNLAKIGIRPFVSSFSLLSVCGNIFSHCYKNKTVSLSFGCPESRKYGGIEKNEVVLGFSSEYALNVISSA</sequence>
<gene>
    <name evidence="1" type="ORF">FH5T_06310</name>
    <name evidence="2" type="ORF">SAMN05444285_1587</name>
</gene>
<organism evidence="2 4">
    <name type="scientific">Draconibacterium orientale</name>
    <dbReference type="NCBI Taxonomy" id="1168034"/>
    <lineage>
        <taxon>Bacteria</taxon>
        <taxon>Pseudomonadati</taxon>
        <taxon>Bacteroidota</taxon>
        <taxon>Bacteroidia</taxon>
        <taxon>Marinilabiliales</taxon>
        <taxon>Prolixibacteraceae</taxon>
        <taxon>Draconibacterium</taxon>
    </lineage>
</organism>
<protein>
    <submittedName>
        <fullName evidence="2">Uncharacterized conserved protein, DUF169 family</fullName>
    </submittedName>
</protein>
<reference evidence="1 3" key="1">
    <citation type="submission" date="2014-03" db="EMBL/GenBank/DDBJ databases">
        <title>Complete genome sequence of a deeply braunched marine Bacteroidia bacterium Draconibacterium orientale type strain FH5T.</title>
        <authorList>
            <person name="Li X."/>
            <person name="Wang X."/>
            <person name="Xie Z."/>
            <person name="Du Z."/>
            <person name="Chen G."/>
        </authorList>
    </citation>
    <scope>NUCLEOTIDE SEQUENCE [LARGE SCALE GENOMIC DNA]</scope>
    <source>
        <strain evidence="1 3">FH5</strain>
    </source>
</reference>
<dbReference type="PANTHER" id="PTHR37954:SF3">
    <property type="entry name" value="DUF169 DOMAIN-CONTAINING PROTEIN"/>
    <property type="match status" value="1"/>
</dbReference>
<evidence type="ECO:0000313" key="3">
    <source>
        <dbReference type="Proteomes" id="UP000023772"/>
    </source>
</evidence>
<reference evidence="2 4" key="2">
    <citation type="submission" date="2016-10" db="EMBL/GenBank/DDBJ databases">
        <authorList>
            <person name="de Groot N.N."/>
        </authorList>
    </citation>
    <scope>NUCLEOTIDE SEQUENCE [LARGE SCALE GENOMIC DNA]</scope>
    <source>
        <strain evidence="2 4">DSM 25947</strain>
    </source>
</reference>
<dbReference type="Proteomes" id="UP000181981">
    <property type="component" value="Unassembled WGS sequence"/>
</dbReference>
<dbReference type="Pfam" id="PF02596">
    <property type="entry name" value="DUF169"/>
    <property type="match status" value="1"/>
</dbReference>